<evidence type="ECO:0000313" key="3">
    <source>
        <dbReference type="Proteomes" id="UP000217033"/>
    </source>
</evidence>
<dbReference type="InterPro" id="IPR007326">
    <property type="entry name" value="Lipoprotein-assoc_dom"/>
</dbReference>
<accession>A0ABX4H408</accession>
<comment type="caution">
    <text evidence="2">The sequence shown here is derived from an EMBL/GenBank/DDBJ whole genome shotgun (WGS) entry which is preliminary data.</text>
</comment>
<dbReference type="Proteomes" id="UP000217033">
    <property type="component" value="Unassembled WGS sequence"/>
</dbReference>
<organism evidence="2 3">
    <name type="scientific">Mycoplasmopsis agassizii</name>
    <dbReference type="NCBI Taxonomy" id="33922"/>
    <lineage>
        <taxon>Bacteria</taxon>
        <taxon>Bacillati</taxon>
        <taxon>Mycoplasmatota</taxon>
        <taxon>Mycoplasmoidales</taxon>
        <taxon>Metamycoplasmataceae</taxon>
        <taxon>Mycoplasmopsis</taxon>
    </lineage>
</organism>
<evidence type="ECO:0000313" key="2">
    <source>
        <dbReference type="EMBL" id="PAF54618.1"/>
    </source>
</evidence>
<sequence>MWSTTDLELVTSGSNCTNGTLKVKVYLKQGDQFYTTTGDLVTDKASAGKEVTLSGFKNTSQELEAAAKTWYEALPATFAADSESAKKLASEFKSEEKIQALITAMTDATNKAKFTAPEGFTVSYSFVSAEDVTASGNTTTTLKFKALLKNGTNNFNSTDGKITTETAVGKEVSVTGFTSEETFALTAYKALTEEIRNTNLSLNGATGTEATTMQAKMASQVTSDEDYTTLSTALKPKVDSLNTSYADSGFKFEIIKVTPTTGQTNWDNTAGSLQVQLLLSSGEGDAVKYWKLDAGTGDDLTNATVTSQTTKDGATGRDANVTGFTTGQAYLSTQLASYTYKTVAATDATNLKKLSNVFKPLAAVTEGQEQPADTRLKDMVDTLNALKADSVTELDANAVVGYTLSATATDSKWSVAKEEDATKLASVTGAFKMQAGSQSAGAEITIKSSSDFAEYTPHFMSVSRIAIDTHANGHDKNVQLKVENFETYTDWKAFIEKAATLFKDSSDKLDLFSNLMAPKMIEASISGGELNAESSVFYVMPYPIAQLPTDSYEAGVSTLNKIGASSETLILSGIQDWTTNPIRSNGKPFVKTKKNGVSGSYFKWDNTRYYFNYTYPAYATEGTTEAIKTNLFGKPKAQYYVPEGQSESRVPDQEKYSSGLAVAIRFLLEAIITQDTMVRTPTEVSGS</sequence>
<feature type="domain" description="Lipoprotein-associated type-17" evidence="1">
    <location>
        <begin position="9"/>
        <end position="57"/>
    </location>
</feature>
<gene>
    <name evidence="2" type="ORF">CJF60_05090</name>
</gene>
<keyword evidence="3" id="KW-1185">Reference proteome</keyword>
<protein>
    <recommendedName>
        <fullName evidence="1">Lipoprotein-associated type-17 domain-containing protein</fullName>
    </recommendedName>
</protein>
<proteinExistence type="predicted"/>
<evidence type="ECO:0000259" key="1">
    <source>
        <dbReference type="Pfam" id="PF04200"/>
    </source>
</evidence>
<dbReference type="RefSeq" id="WP_095279159.1">
    <property type="nucleotide sequence ID" value="NZ_NQMN01000003.1"/>
</dbReference>
<name>A0ABX4H408_9BACT</name>
<reference evidence="2" key="1">
    <citation type="submission" date="2017-08" db="EMBL/GenBank/DDBJ databases">
        <authorList>
            <person name="Alvarez-Ponce D."/>
            <person name="Weitzman C.L."/>
            <person name="Tillett R.L."/>
            <person name="Sandmeier F.C."/>
            <person name="Tracy C.R."/>
        </authorList>
    </citation>
    <scope>NUCLEOTIDE SEQUENCE [LARGE SCALE GENOMIC DNA]</scope>
    <source>
        <strain evidence="2">PS6</strain>
    </source>
</reference>
<dbReference type="EMBL" id="NQMN01000003">
    <property type="protein sequence ID" value="PAF54618.1"/>
    <property type="molecule type" value="Genomic_DNA"/>
</dbReference>
<dbReference type="Pfam" id="PF04200">
    <property type="entry name" value="Lipoprotein_17"/>
    <property type="match status" value="1"/>
</dbReference>